<protein>
    <submittedName>
        <fullName evidence="1">Uncharacterized protein</fullName>
    </submittedName>
</protein>
<dbReference type="EMBL" id="NBNE01003784">
    <property type="protein sequence ID" value="OWZ06874.1"/>
    <property type="molecule type" value="Genomic_DNA"/>
</dbReference>
<dbReference type="OrthoDB" id="112536at2759"/>
<dbReference type="STRING" id="4795.A0A225VP43"/>
<dbReference type="InterPro" id="IPR036770">
    <property type="entry name" value="Ankyrin_rpt-contain_sf"/>
</dbReference>
<dbReference type="SMART" id="SM00248">
    <property type="entry name" value="ANK"/>
    <property type="match status" value="5"/>
</dbReference>
<accession>A0A225VP43</accession>
<dbReference type="SUPFAM" id="SSF140860">
    <property type="entry name" value="Pseudo ankyrin repeat-like"/>
    <property type="match status" value="1"/>
</dbReference>
<dbReference type="AlphaFoldDB" id="A0A225VP43"/>
<dbReference type="Pfam" id="PF13637">
    <property type="entry name" value="Ank_4"/>
    <property type="match status" value="2"/>
</dbReference>
<organism evidence="1 2">
    <name type="scientific">Phytophthora megakarya</name>
    <dbReference type="NCBI Taxonomy" id="4795"/>
    <lineage>
        <taxon>Eukaryota</taxon>
        <taxon>Sar</taxon>
        <taxon>Stramenopiles</taxon>
        <taxon>Oomycota</taxon>
        <taxon>Peronosporomycetes</taxon>
        <taxon>Peronosporales</taxon>
        <taxon>Peronosporaceae</taxon>
        <taxon>Phytophthora</taxon>
    </lineage>
</organism>
<keyword evidence="2" id="KW-1185">Reference proteome</keyword>
<gene>
    <name evidence="1" type="ORF">PHMEG_00020816</name>
</gene>
<dbReference type="SUPFAM" id="SSF48403">
    <property type="entry name" value="Ankyrin repeat"/>
    <property type="match status" value="2"/>
</dbReference>
<evidence type="ECO:0000313" key="2">
    <source>
        <dbReference type="Proteomes" id="UP000198211"/>
    </source>
</evidence>
<reference evidence="2" key="1">
    <citation type="submission" date="2017-03" db="EMBL/GenBank/DDBJ databases">
        <title>Phytopthora megakarya and P. palmivora, two closely related causual agents of cacao black pod achieved similar genome size and gene model numbers by different mechanisms.</title>
        <authorList>
            <person name="Ali S."/>
            <person name="Shao J."/>
            <person name="Larry D.J."/>
            <person name="Kronmiller B."/>
            <person name="Shen D."/>
            <person name="Strem M.D."/>
            <person name="Melnick R.L."/>
            <person name="Guiltinan M.J."/>
            <person name="Tyler B.M."/>
            <person name="Meinhardt L.W."/>
            <person name="Bailey B.A."/>
        </authorList>
    </citation>
    <scope>NUCLEOTIDE SEQUENCE [LARGE SCALE GENOMIC DNA]</scope>
    <source>
        <strain evidence="2">zdho120</strain>
    </source>
</reference>
<dbReference type="InterPro" id="IPR002110">
    <property type="entry name" value="Ankyrin_rpt"/>
</dbReference>
<proteinExistence type="predicted"/>
<dbReference type="PANTHER" id="PTHR46586">
    <property type="entry name" value="ANKYRIN REPEAT-CONTAINING PROTEIN"/>
    <property type="match status" value="1"/>
</dbReference>
<evidence type="ECO:0000313" key="1">
    <source>
        <dbReference type="EMBL" id="OWZ06874.1"/>
    </source>
</evidence>
<dbReference type="InterPro" id="IPR052050">
    <property type="entry name" value="SecEffector_AnkRepeat"/>
</dbReference>
<name>A0A225VP43_9STRA</name>
<sequence>MDLMNWIWENSRMDQKSRPNWSLCNFLQSDKQYYQWQFSKCLEYAAKRGDLVRVKWLFDHFKECEVPHHVIYAAAETGQLAVLKFLLNHDYGVYGAKIDSPEVKKRKVESEIDVQSRITVKWGSRNVEHALCNEHPEVAQWFYKHVPKGEYDHGDDRIRNLISGALDAGADEFAEALVPQGSNILDFAMDCNRLEVIERLVDGGYFVRDDFNAARSIEALVRADRLDLMKRISTQQNFPPDHAVHWESHWFYAMSNACHTGNVSILRWLIEHPLGRILLKVEKRSKKLNGLILRAAEGGHTDVMEYLHDEGIITEYKYALLLAIRKNQLGSVKWLVQHFPQSEIIPDYCIMDEAAKFGRIEILEYLQSLDASIIPGWAPIHTSRNGETGQTALATIRVSPTDANLKVYKGAVQCQATWLPTDPMDHASANGHFDLVKWFDSNRPEGCTTAAIDAAAANGHFEIVQWLRVNGKRGFTTKAMDGAASNGNLEMVKWLHENGGAGCTKAAMDRAASNGYLQMLKWLYTNRSEGCTINALEGALGRGHLHVVCWLQMHYPQYSPSNMDIEVFTDNKFEIFLFVHIHYAYILTRTFVQDILGDDMRGNPNGNDAYIFNWLQEKYVEE</sequence>
<dbReference type="Proteomes" id="UP000198211">
    <property type="component" value="Unassembled WGS sequence"/>
</dbReference>
<dbReference type="Gene3D" id="1.25.40.20">
    <property type="entry name" value="Ankyrin repeat-containing domain"/>
    <property type="match status" value="2"/>
</dbReference>
<comment type="caution">
    <text evidence="1">The sequence shown here is derived from an EMBL/GenBank/DDBJ whole genome shotgun (WGS) entry which is preliminary data.</text>
</comment>
<dbReference type="PANTHER" id="PTHR46586:SF3">
    <property type="entry name" value="ANKYRIN REPEAT-CONTAINING PROTEIN"/>
    <property type="match status" value="1"/>
</dbReference>